<gene>
    <name evidence="1" type="ORF">Tci_009943</name>
</gene>
<name>A0A6L2JQ17_TANCI</name>
<comment type="caution">
    <text evidence="1">The sequence shown here is derived from an EMBL/GenBank/DDBJ whole genome shotgun (WGS) entry which is preliminary data.</text>
</comment>
<protein>
    <submittedName>
        <fullName evidence="1">Uncharacterized protein</fullName>
    </submittedName>
</protein>
<accession>A0A6L2JQ17</accession>
<reference evidence="1" key="1">
    <citation type="journal article" date="2019" name="Sci. Rep.">
        <title>Draft genome of Tanacetum cinerariifolium, the natural source of mosquito coil.</title>
        <authorList>
            <person name="Yamashiro T."/>
            <person name="Shiraishi A."/>
            <person name="Satake H."/>
            <person name="Nakayama K."/>
        </authorList>
    </citation>
    <scope>NUCLEOTIDE SEQUENCE</scope>
</reference>
<evidence type="ECO:0000313" key="1">
    <source>
        <dbReference type="EMBL" id="GEU37965.1"/>
    </source>
</evidence>
<dbReference type="AlphaFoldDB" id="A0A6L2JQ17"/>
<dbReference type="EMBL" id="BKCJ010000995">
    <property type="protein sequence ID" value="GEU37965.1"/>
    <property type="molecule type" value="Genomic_DNA"/>
</dbReference>
<organism evidence="1">
    <name type="scientific">Tanacetum cinerariifolium</name>
    <name type="common">Dalmatian daisy</name>
    <name type="synonym">Chrysanthemum cinerariifolium</name>
    <dbReference type="NCBI Taxonomy" id="118510"/>
    <lineage>
        <taxon>Eukaryota</taxon>
        <taxon>Viridiplantae</taxon>
        <taxon>Streptophyta</taxon>
        <taxon>Embryophyta</taxon>
        <taxon>Tracheophyta</taxon>
        <taxon>Spermatophyta</taxon>
        <taxon>Magnoliopsida</taxon>
        <taxon>eudicotyledons</taxon>
        <taxon>Gunneridae</taxon>
        <taxon>Pentapetalae</taxon>
        <taxon>asterids</taxon>
        <taxon>campanulids</taxon>
        <taxon>Asterales</taxon>
        <taxon>Asteraceae</taxon>
        <taxon>Asteroideae</taxon>
        <taxon>Anthemideae</taxon>
        <taxon>Anthemidinae</taxon>
        <taxon>Tanacetum</taxon>
    </lineage>
</organism>
<proteinExistence type="predicted"/>
<sequence>MERDPTSSIDEFYWSFIYRTFNTSKLFFRTFNTSKLFFMTFNTSKVFFRIFQKCRVLKLQALLWKDKDEAVPEGLPRAAPVIKTAAGEPLGLGNRALRRRDITLGEGQMPSIFKVEMHGGLIRDHTVRLRELSPTCFDRPVLALEAWARHVDTRMTDISRAGYDDHRLVHYMLLQQATLQPEQQEMRGHVTALEQESDRRERWPWFVVLAVAHDGTNGRS</sequence>